<dbReference type="VEuPathDB" id="FungiDB:SCHCODRAFT_02723237"/>
<evidence type="ECO:0000256" key="1">
    <source>
        <dbReference type="SAM" id="MobiDB-lite"/>
    </source>
</evidence>
<feature type="region of interest" description="Disordered" evidence="1">
    <location>
        <begin position="548"/>
        <end position="577"/>
    </location>
</feature>
<dbReference type="HOGENOM" id="CLU_336198_0_0_1"/>
<dbReference type="GeneID" id="9588993"/>
<evidence type="ECO:0000313" key="3">
    <source>
        <dbReference type="Proteomes" id="UP000007431"/>
    </source>
</evidence>
<feature type="compositionally biased region" description="Basic and acidic residues" evidence="1">
    <location>
        <begin position="252"/>
        <end position="270"/>
    </location>
</feature>
<gene>
    <name evidence="2" type="ORF">SCHCODRAFT_103399</name>
</gene>
<reference evidence="2 3" key="1">
    <citation type="journal article" date="2010" name="Nat. Biotechnol.">
        <title>Genome sequence of the model mushroom Schizophyllum commune.</title>
        <authorList>
            <person name="Ohm R.A."/>
            <person name="de Jong J.F."/>
            <person name="Lugones L.G."/>
            <person name="Aerts A."/>
            <person name="Kothe E."/>
            <person name="Stajich J.E."/>
            <person name="de Vries R.P."/>
            <person name="Record E."/>
            <person name="Levasseur A."/>
            <person name="Baker S.E."/>
            <person name="Bartholomew K.A."/>
            <person name="Coutinho P.M."/>
            <person name="Erdmann S."/>
            <person name="Fowler T.J."/>
            <person name="Gathman A.C."/>
            <person name="Lombard V."/>
            <person name="Henrissat B."/>
            <person name="Knabe N."/>
            <person name="Kuees U."/>
            <person name="Lilly W.W."/>
            <person name="Lindquist E."/>
            <person name="Lucas S."/>
            <person name="Magnuson J.K."/>
            <person name="Piumi F."/>
            <person name="Raudaskoski M."/>
            <person name="Salamov A."/>
            <person name="Schmutz J."/>
            <person name="Schwarze F.W.M.R."/>
            <person name="vanKuyk P.A."/>
            <person name="Horton J.S."/>
            <person name="Grigoriev I.V."/>
            <person name="Woesten H.A.B."/>
        </authorList>
    </citation>
    <scope>NUCLEOTIDE SEQUENCE [LARGE SCALE GENOMIC DNA]</scope>
    <source>
        <strain evidence="3">H4-8 / FGSC 9210</strain>
    </source>
</reference>
<feature type="compositionally biased region" description="Basic and acidic residues" evidence="1">
    <location>
        <begin position="317"/>
        <end position="335"/>
    </location>
</feature>
<feature type="compositionally biased region" description="Acidic residues" evidence="1">
    <location>
        <begin position="561"/>
        <end position="574"/>
    </location>
</feature>
<organism evidence="3">
    <name type="scientific">Schizophyllum commune (strain H4-8 / FGSC 9210)</name>
    <name type="common">Split gill fungus</name>
    <dbReference type="NCBI Taxonomy" id="578458"/>
    <lineage>
        <taxon>Eukaryota</taxon>
        <taxon>Fungi</taxon>
        <taxon>Dikarya</taxon>
        <taxon>Basidiomycota</taxon>
        <taxon>Agaricomycotina</taxon>
        <taxon>Agaricomycetes</taxon>
        <taxon>Agaricomycetidae</taxon>
        <taxon>Agaricales</taxon>
        <taxon>Schizophyllaceae</taxon>
        <taxon>Schizophyllum</taxon>
    </lineage>
</organism>
<dbReference type="Proteomes" id="UP000007431">
    <property type="component" value="Unassembled WGS sequence"/>
</dbReference>
<keyword evidence="3" id="KW-1185">Reference proteome</keyword>
<name>D8PM04_SCHCM</name>
<dbReference type="RefSeq" id="XP_003038333.1">
    <property type="nucleotide sequence ID" value="XM_003038287.1"/>
</dbReference>
<dbReference type="KEGG" id="scm:SCHCO_02723237"/>
<accession>D8PM04</accession>
<feature type="region of interest" description="Disordered" evidence="1">
    <location>
        <begin position="182"/>
        <end position="380"/>
    </location>
</feature>
<dbReference type="AlphaFoldDB" id="D8PM04"/>
<sequence length="848" mass="91883">MVLSGTLTDIPEPPKCLSTIVPPPFVLRYSASAHILTDLRTAWRLHDFIHAHDFIDVSNALLLATSCFAIEHALYDMGPHDTANDPSAGPVPSEHSSTRPHATLLWRIRRFFTRHFHAPRPCLRRARPSHEFIASNDNPTHATTAQPSRTDGILDAIERHRETTEQGFNRIADAIGQAALGLAGHGGGPGGFPPGIASDPPEVDDHQPYASFTTQEASSPNDDMLNFPNPDLVGQPSRPLVRLLRPASPSRNEIRPSNDPRSPRVSRDYDTSGDDETMQAAESGRRSQGERVSHELAESGAGPSHAALGNPSQAHEFAGDGQREDAGEATSREQRVVAAPQEDNGPQASSSREHHGIGDSSNAPGASSGDGDPALVLSTQDRDVLNDMLAHPEAYQWNVEYQLAGDSPGEDPFPELAPSPDPVSPALYAPLSRTIPLPALDLPGADIAPAQSGPVASSFGDADAAQTAGAPLSFPSLDTSSIHSASSALLHYVPAAEAETRRYDERSGRRKLAAMMSDPPRQVVDQEVGAGQQRQSVALDAASAFDGEAFHHSSPRQETPPDNDAEQSSDAADEDPTRAVLDVAQQNLRSTYIHYRDFVVADGVFIGRRLLISVGRKVELPDPSEPFDEGLNNLLYVCEARPHDLTQLYVEVHQSRVSGGQYDDQDTLNAILLAIRAYLPSFNTAVVSFKAFDDVQATQAVQQARRSIANDFSHLHHVRIEGITSAARLLTFPIQDLCVLEALFPTSEMDIKILLMHRSDRLAFLTAGPIDSRQPNYLSGFAHGSRASPIADHPHTFVVHLKSAFPCEQALKSVPGNAVVHFTLTETRGLDKLRAIMEVHPTWTMRLD</sequence>
<proteinExistence type="predicted"/>
<evidence type="ECO:0000313" key="2">
    <source>
        <dbReference type="EMBL" id="EFJ03431.1"/>
    </source>
</evidence>
<feature type="non-terminal residue" evidence="2">
    <location>
        <position position="848"/>
    </location>
</feature>
<feature type="region of interest" description="Disordered" evidence="1">
    <location>
        <begin position="499"/>
        <end position="534"/>
    </location>
</feature>
<dbReference type="InParanoid" id="D8PM04"/>
<dbReference type="EMBL" id="GL377302">
    <property type="protein sequence ID" value="EFJ03431.1"/>
    <property type="molecule type" value="Genomic_DNA"/>
</dbReference>
<feature type="compositionally biased region" description="Basic and acidic residues" evidence="1">
    <location>
        <begin position="283"/>
        <end position="297"/>
    </location>
</feature>
<protein>
    <submittedName>
        <fullName evidence="2">Uncharacterized protein</fullName>
    </submittedName>
</protein>
<feature type="region of interest" description="Disordered" evidence="1">
    <location>
        <begin position="400"/>
        <end position="425"/>
    </location>
</feature>
<feature type="compositionally biased region" description="Polar residues" evidence="1">
    <location>
        <begin position="210"/>
        <end position="221"/>
    </location>
</feature>
<dbReference type="OrthoDB" id="3087923at2759"/>